<evidence type="ECO:0008006" key="3">
    <source>
        <dbReference type="Google" id="ProtNLM"/>
    </source>
</evidence>
<sequence length="88" mass="9907">MKKISFSYSNGTRVVDGKTVMEFDESSKLSIETGSFSELAKLTEIDPVEAMEYALDCDDESLERIINAIGKEAFINRILRVSKLRRVA</sequence>
<protein>
    <recommendedName>
        <fullName evidence="3">Phage protein</fullName>
    </recommendedName>
</protein>
<evidence type="ECO:0000313" key="1">
    <source>
        <dbReference type="EMBL" id="SUC17327.1"/>
    </source>
</evidence>
<accession>A0A379FCP6</accession>
<dbReference type="AlphaFoldDB" id="A0A379FCP6"/>
<evidence type="ECO:0000313" key="2">
    <source>
        <dbReference type="Proteomes" id="UP000254331"/>
    </source>
</evidence>
<dbReference type="Proteomes" id="UP000254331">
    <property type="component" value="Unassembled WGS sequence"/>
</dbReference>
<name>A0A379FCP6_PROVU</name>
<organism evidence="1 2">
    <name type="scientific">Proteus vulgaris</name>
    <dbReference type="NCBI Taxonomy" id="585"/>
    <lineage>
        <taxon>Bacteria</taxon>
        <taxon>Pseudomonadati</taxon>
        <taxon>Pseudomonadota</taxon>
        <taxon>Gammaproteobacteria</taxon>
        <taxon>Enterobacterales</taxon>
        <taxon>Morganellaceae</taxon>
        <taxon>Proteus</taxon>
    </lineage>
</organism>
<dbReference type="EMBL" id="UGTW01000001">
    <property type="protein sequence ID" value="SUC17327.1"/>
    <property type="molecule type" value="Genomic_DNA"/>
</dbReference>
<dbReference type="RefSeq" id="WP_115370777.1">
    <property type="nucleotide sequence ID" value="NZ_UGTW01000001.1"/>
</dbReference>
<proteinExistence type="predicted"/>
<reference evidence="1 2" key="1">
    <citation type="submission" date="2018-06" db="EMBL/GenBank/DDBJ databases">
        <authorList>
            <consortium name="Pathogen Informatics"/>
            <person name="Doyle S."/>
        </authorList>
    </citation>
    <scope>NUCLEOTIDE SEQUENCE [LARGE SCALE GENOMIC DNA]</scope>
    <source>
        <strain evidence="1 2">NCTC10376</strain>
    </source>
</reference>
<gene>
    <name evidence="1" type="ORF">NCTC10376_03270</name>
</gene>